<dbReference type="Proteomes" id="UP000317158">
    <property type="component" value="Unassembled WGS sequence"/>
</dbReference>
<sequence>MPFYLLLDIVIITLAGSIFTLFLILSIQSLYQKDELEEKEILDYATKARNIVEKKDAGKNNKKIVKSR</sequence>
<evidence type="ECO:0000313" key="2">
    <source>
        <dbReference type="EMBL" id="RZN64986.1"/>
    </source>
</evidence>
<comment type="caution">
    <text evidence="2">The sequence shown here is derived from an EMBL/GenBank/DDBJ whole genome shotgun (WGS) entry which is preliminary data.</text>
</comment>
<evidence type="ECO:0008006" key="4">
    <source>
        <dbReference type="Google" id="ProtNLM"/>
    </source>
</evidence>
<name>A0A520KSU4_METT2</name>
<dbReference type="EMBL" id="RXIF01000004">
    <property type="protein sequence ID" value="RZN64986.1"/>
    <property type="molecule type" value="Genomic_DNA"/>
</dbReference>
<feature type="transmembrane region" description="Helical" evidence="1">
    <location>
        <begin position="6"/>
        <end position="25"/>
    </location>
</feature>
<gene>
    <name evidence="2" type="ORF">EF806_02790</name>
</gene>
<protein>
    <recommendedName>
        <fullName evidence="4">Cbb3-type cytochrome oxidase assembly protein CcoS</fullName>
    </recommendedName>
</protein>
<accession>A0A520KSU4</accession>
<dbReference type="AlphaFoldDB" id="A0A520KSU4"/>
<keyword evidence="1" id="KW-0472">Membrane</keyword>
<evidence type="ECO:0000256" key="1">
    <source>
        <dbReference type="SAM" id="Phobius"/>
    </source>
</evidence>
<organism evidence="2 3">
    <name type="scientific">Methanoliparum thermophilum</name>
    <dbReference type="NCBI Taxonomy" id="2491083"/>
    <lineage>
        <taxon>Archaea</taxon>
        <taxon>Methanobacteriati</taxon>
        <taxon>Methanobacteriota</taxon>
        <taxon>Candidatus Methanoliparia</taxon>
        <taxon>Candidatus Methanoliparales</taxon>
        <taxon>Candidatus Methanoliparaceae</taxon>
        <taxon>Candidatus Methanoliparum</taxon>
    </lineage>
</organism>
<proteinExistence type="predicted"/>
<keyword evidence="1" id="KW-1133">Transmembrane helix</keyword>
<keyword evidence="1" id="KW-0812">Transmembrane</keyword>
<evidence type="ECO:0000313" key="3">
    <source>
        <dbReference type="Proteomes" id="UP000317158"/>
    </source>
</evidence>
<reference evidence="2 3" key="1">
    <citation type="journal article" date="2019" name="Nat. Microbiol.">
        <title>Wide diversity of methane and short-chain alkane metabolisms in uncultured archaea.</title>
        <authorList>
            <person name="Borrel G."/>
            <person name="Adam P.S."/>
            <person name="McKay L.J."/>
            <person name="Chen L.X."/>
            <person name="Sierra-Garcia I.N."/>
            <person name="Sieber C.M."/>
            <person name="Letourneur Q."/>
            <person name="Ghozlane A."/>
            <person name="Andersen G.L."/>
            <person name="Li W.J."/>
            <person name="Hallam S.J."/>
            <person name="Muyzer G."/>
            <person name="de Oliveira V.M."/>
            <person name="Inskeep W.P."/>
            <person name="Banfield J.F."/>
            <person name="Gribaldo S."/>
        </authorList>
    </citation>
    <scope>NUCLEOTIDE SEQUENCE [LARGE SCALE GENOMIC DNA]</scope>
    <source>
        <strain evidence="2">NM1a</strain>
    </source>
</reference>